<evidence type="ECO:0000313" key="5">
    <source>
        <dbReference type="Proteomes" id="UP001219862"/>
    </source>
</evidence>
<feature type="domain" description="OB" evidence="3">
    <location>
        <begin position="89"/>
        <end position="156"/>
    </location>
</feature>
<dbReference type="PANTHER" id="PTHR32294">
    <property type="entry name" value="DNA POLYMERASE III SUBUNIT ALPHA"/>
    <property type="match status" value="1"/>
</dbReference>
<gene>
    <name evidence="4" type="ORF">PRZ01_14010</name>
</gene>
<dbReference type="EMBL" id="JAQQXS010000012">
    <property type="protein sequence ID" value="MDC8786305.1"/>
    <property type="molecule type" value="Genomic_DNA"/>
</dbReference>
<dbReference type="RefSeq" id="WP_273597420.1">
    <property type="nucleotide sequence ID" value="NZ_JAQQXS010000012.1"/>
</dbReference>
<accession>A0ABT5KV45</accession>
<comment type="similarity">
    <text evidence="1">Belongs to the DNA polymerase type-C family. DnaE2 subfamily.</text>
</comment>
<name>A0ABT5KV45_9BURK</name>
<evidence type="ECO:0000313" key="4">
    <source>
        <dbReference type="EMBL" id="MDC8786305.1"/>
    </source>
</evidence>
<dbReference type="CDD" id="cd04485">
    <property type="entry name" value="DnaE_OBF"/>
    <property type="match status" value="1"/>
</dbReference>
<protein>
    <recommendedName>
        <fullName evidence="2">Error-prone DNA polymerase</fullName>
    </recommendedName>
</protein>
<keyword evidence="5" id="KW-1185">Reference proteome</keyword>
<comment type="caution">
    <text evidence="4">The sequence shown here is derived from an EMBL/GenBank/DDBJ whole genome shotgun (WGS) entry which is preliminary data.</text>
</comment>
<organism evidence="4 5">
    <name type="scientific">Roseateles koreensis</name>
    <dbReference type="NCBI Taxonomy" id="2987526"/>
    <lineage>
        <taxon>Bacteria</taxon>
        <taxon>Pseudomonadati</taxon>
        <taxon>Pseudomonadota</taxon>
        <taxon>Betaproteobacteria</taxon>
        <taxon>Burkholderiales</taxon>
        <taxon>Sphaerotilaceae</taxon>
        <taxon>Roseateles</taxon>
    </lineage>
</organism>
<dbReference type="InterPro" id="IPR004805">
    <property type="entry name" value="DnaE2/DnaE/PolC"/>
</dbReference>
<evidence type="ECO:0000256" key="1">
    <source>
        <dbReference type="ARBA" id="ARBA00007391"/>
    </source>
</evidence>
<dbReference type="Pfam" id="PF01336">
    <property type="entry name" value="tRNA_anti-codon"/>
    <property type="match status" value="1"/>
</dbReference>
<reference evidence="4 5" key="1">
    <citation type="submission" date="2022-10" db="EMBL/GenBank/DDBJ databases">
        <title>paucibacter sp. hw8 Genome sequencing.</title>
        <authorList>
            <person name="Park S."/>
        </authorList>
    </citation>
    <scope>NUCLEOTIDE SEQUENCE [LARGE SCALE GENOMIC DNA]</scope>
    <source>
        <strain evidence="5">hw8</strain>
    </source>
</reference>
<evidence type="ECO:0000259" key="3">
    <source>
        <dbReference type="Pfam" id="PF01336"/>
    </source>
</evidence>
<dbReference type="Proteomes" id="UP001219862">
    <property type="component" value="Unassembled WGS sequence"/>
</dbReference>
<dbReference type="InterPro" id="IPR004365">
    <property type="entry name" value="NA-bd_OB_tRNA"/>
</dbReference>
<evidence type="ECO:0000256" key="2">
    <source>
        <dbReference type="ARBA" id="ARBA00017273"/>
    </source>
</evidence>
<proteinExistence type="inferred from homology"/>
<dbReference type="PANTHER" id="PTHR32294:SF4">
    <property type="entry name" value="ERROR-PRONE DNA POLYMERASE"/>
    <property type="match status" value="1"/>
</dbReference>
<sequence>MSGQRRQQVWDAAGWTCTPELQRDARIEEDYLALDTAPEEEEVLWDHAALGISLRSHPLALIRGQLAELKFSTAADLHDLPDGRAERHAGLVTVRQQPETASGVTFISLEDETGDVQLVVWRDVLERQRPDILGAKLLAVKGRWQREGEVRNIIVTFAKDLTPMLGSLSTPSRDFH</sequence>